<dbReference type="EMBL" id="CAQM01000053">
    <property type="protein sequence ID" value="CCQ59871.1"/>
    <property type="molecule type" value="Genomic_DNA"/>
</dbReference>
<protein>
    <submittedName>
        <fullName evidence="1">Uncharacterized protein</fullName>
    </submittedName>
</protein>
<proteinExistence type="predicted"/>
<dbReference type="Proteomes" id="UP000018198">
    <property type="component" value="Unassembled WGS sequence"/>
</dbReference>
<sequence length="50" mass="5791">MREGTIDSRFRIVQRGDVDIMCGAKLSPKLVQQELIFLSLFYDRGAVFRN</sequence>
<evidence type="ECO:0000313" key="2">
    <source>
        <dbReference type="Proteomes" id="UP000018198"/>
    </source>
</evidence>
<gene>
    <name evidence="1" type="ORF">CWATWH0401_2729</name>
</gene>
<name>T2J419_CROWT</name>
<reference evidence="1 2" key="2">
    <citation type="submission" date="2013-09" db="EMBL/GenBank/DDBJ databases">
        <title>Whole genome comparison of six Crocosphaera watsonii strains with differing phenotypes.</title>
        <authorList>
            <person name="Bench S.R."/>
            <person name="Heller P."/>
            <person name="Frank I."/>
            <person name="Arciniega M."/>
            <person name="Shilova I.N."/>
            <person name="Zehr J.P."/>
        </authorList>
    </citation>
    <scope>NUCLEOTIDE SEQUENCE [LARGE SCALE GENOMIC DNA]</scope>
    <source>
        <strain evidence="1 2">WH 0401</strain>
    </source>
</reference>
<organism evidence="1 2">
    <name type="scientific">Crocosphaera watsonii WH 0401</name>
    <dbReference type="NCBI Taxonomy" id="555881"/>
    <lineage>
        <taxon>Bacteria</taxon>
        <taxon>Bacillati</taxon>
        <taxon>Cyanobacteriota</taxon>
        <taxon>Cyanophyceae</taxon>
        <taxon>Oscillatoriophycideae</taxon>
        <taxon>Chroococcales</taxon>
        <taxon>Aphanothecaceae</taxon>
        <taxon>Crocosphaera</taxon>
    </lineage>
</organism>
<dbReference type="AlphaFoldDB" id="T2J419"/>
<evidence type="ECO:0000313" key="1">
    <source>
        <dbReference type="EMBL" id="CCQ59871.1"/>
    </source>
</evidence>
<accession>T2J419</accession>
<comment type="caution">
    <text evidence="1">The sequence shown here is derived from an EMBL/GenBank/DDBJ whole genome shotgun (WGS) entry which is preliminary data.</text>
</comment>
<reference evidence="1 2" key="1">
    <citation type="submission" date="2013-01" db="EMBL/GenBank/DDBJ databases">
        <authorList>
            <person name="Bench S."/>
        </authorList>
    </citation>
    <scope>NUCLEOTIDE SEQUENCE [LARGE SCALE GENOMIC DNA]</scope>
    <source>
        <strain evidence="1 2">WH 0401</strain>
    </source>
</reference>